<proteinExistence type="predicted"/>
<dbReference type="Pfam" id="PF09346">
    <property type="entry name" value="SMI1_KNR4"/>
    <property type="match status" value="1"/>
</dbReference>
<dbReference type="EMBL" id="BAAACA010000014">
    <property type="protein sequence ID" value="GAA0592855.1"/>
    <property type="molecule type" value="Genomic_DNA"/>
</dbReference>
<protein>
    <recommendedName>
        <fullName evidence="2">Knr4/Smi1-like domain-containing protein</fullName>
    </recommendedName>
</protein>
<accession>A0ABN1FKR9</accession>
<keyword evidence="4" id="KW-1185">Reference proteome</keyword>
<evidence type="ECO:0000259" key="2">
    <source>
        <dbReference type="SMART" id="SM00860"/>
    </source>
</evidence>
<dbReference type="Gene3D" id="3.40.1580.10">
    <property type="entry name" value="SMI1/KNR4-like"/>
    <property type="match status" value="1"/>
</dbReference>
<organism evidence="3 4">
    <name type="scientific">Streptomyces crystallinus</name>
    <dbReference type="NCBI Taxonomy" id="68191"/>
    <lineage>
        <taxon>Bacteria</taxon>
        <taxon>Bacillati</taxon>
        <taxon>Actinomycetota</taxon>
        <taxon>Actinomycetes</taxon>
        <taxon>Kitasatosporales</taxon>
        <taxon>Streptomycetaceae</taxon>
        <taxon>Streptomyces</taxon>
    </lineage>
</organism>
<feature type="domain" description="Knr4/Smi1-like" evidence="2">
    <location>
        <begin position="66"/>
        <end position="192"/>
    </location>
</feature>
<feature type="region of interest" description="Disordered" evidence="1">
    <location>
        <begin position="13"/>
        <end position="36"/>
    </location>
</feature>
<dbReference type="InterPro" id="IPR037883">
    <property type="entry name" value="Knr4/Smi1-like_sf"/>
</dbReference>
<dbReference type="SMART" id="SM00860">
    <property type="entry name" value="SMI1_KNR4"/>
    <property type="match status" value="1"/>
</dbReference>
<reference evidence="3 4" key="1">
    <citation type="journal article" date="2019" name="Int. J. Syst. Evol. Microbiol.">
        <title>The Global Catalogue of Microorganisms (GCM) 10K type strain sequencing project: providing services to taxonomists for standard genome sequencing and annotation.</title>
        <authorList>
            <consortium name="The Broad Institute Genomics Platform"/>
            <consortium name="The Broad Institute Genome Sequencing Center for Infectious Disease"/>
            <person name="Wu L."/>
            <person name="Ma J."/>
        </authorList>
    </citation>
    <scope>NUCLEOTIDE SEQUENCE [LARGE SCALE GENOMIC DNA]</scope>
    <source>
        <strain evidence="3 4">JCM 5067</strain>
    </source>
</reference>
<dbReference type="SUPFAM" id="SSF160631">
    <property type="entry name" value="SMI1/KNR4-like"/>
    <property type="match status" value="1"/>
</dbReference>
<evidence type="ECO:0000313" key="3">
    <source>
        <dbReference type="EMBL" id="GAA0592855.1"/>
    </source>
</evidence>
<evidence type="ECO:0000313" key="4">
    <source>
        <dbReference type="Proteomes" id="UP001500668"/>
    </source>
</evidence>
<gene>
    <name evidence="3" type="ORF">GCM10010394_22670</name>
</gene>
<name>A0ABN1FKR9_9ACTN</name>
<evidence type="ECO:0000256" key="1">
    <source>
        <dbReference type="SAM" id="MobiDB-lite"/>
    </source>
</evidence>
<dbReference type="InterPro" id="IPR018958">
    <property type="entry name" value="Knr4/Smi1-like_dom"/>
</dbReference>
<dbReference type="Proteomes" id="UP001500668">
    <property type="component" value="Unassembled WGS sequence"/>
</dbReference>
<sequence length="234" mass="25945">MDRKQSVAFAEFLADQAPSAPSDDQSRAPGPRPQEAAVRQVTDAWQRIEAWLRAHAPASYASLKPGVSQAEIDGAERALGVRIPVDLKALWSLHDGVHIVWGEAFLMGNARLMGTAQAVELHGHWGKHYDFRDDPDEPGDLWDHSWIPVCTLGEHSWAAGLYLDARTGELWSWDEHANRRAEYESLTTYLEEMADALTAPGLFTGARPGLQRGALVWGVPDHPDPDHPWVEFTG</sequence>
<comment type="caution">
    <text evidence="3">The sequence shown here is derived from an EMBL/GenBank/DDBJ whole genome shotgun (WGS) entry which is preliminary data.</text>
</comment>